<keyword evidence="1" id="KW-0175">Coiled coil</keyword>
<evidence type="ECO:0000313" key="4">
    <source>
        <dbReference type="Proteomes" id="UP000001288"/>
    </source>
</evidence>
<accession>A0A0H3GD86</accession>
<organism evidence="3 4">
    <name type="scientific">Listeria monocytogenes serotype 1/2a (strain 10403S)</name>
    <dbReference type="NCBI Taxonomy" id="393133"/>
    <lineage>
        <taxon>Bacteria</taxon>
        <taxon>Bacillati</taxon>
        <taxon>Bacillota</taxon>
        <taxon>Bacilli</taxon>
        <taxon>Bacillales</taxon>
        <taxon>Listeriaceae</taxon>
        <taxon>Listeria</taxon>
    </lineage>
</organism>
<feature type="transmembrane region" description="Helical" evidence="2">
    <location>
        <begin position="6"/>
        <end position="25"/>
    </location>
</feature>
<feature type="transmembrane region" description="Helical" evidence="2">
    <location>
        <begin position="100"/>
        <end position="121"/>
    </location>
</feature>
<proteinExistence type="predicted"/>
<dbReference type="AlphaFoldDB" id="A0A0H3GD86"/>
<dbReference type="KEGG" id="lmt:LMRG_02933"/>
<keyword evidence="2" id="KW-0812">Transmembrane</keyword>
<gene>
    <name evidence="3" type="ordered locus">LMRG_02933</name>
</gene>
<feature type="transmembrane region" description="Helical" evidence="2">
    <location>
        <begin position="211"/>
        <end position="228"/>
    </location>
</feature>
<evidence type="ECO:0000256" key="2">
    <source>
        <dbReference type="SAM" id="Phobius"/>
    </source>
</evidence>
<protein>
    <submittedName>
        <fullName evidence="3">Uncharacterized protein</fullName>
    </submittedName>
</protein>
<dbReference type="EMBL" id="CP002002">
    <property type="protein sequence ID" value="AEO05327.1"/>
    <property type="molecule type" value="Genomic_DNA"/>
</dbReference>
<evidence type="ECO:0000313" key="3">
    <source>
        <dbReference type="EMBL" id="AEO05327.1"/>
    </source>
</evidence>
<name>A0A0H3GD86_LISM4</name>
<keyword evidence="2" id="KW-0472">Membrane</keyword>
<evidence type="ECO:0000256" key="1">
    <source>
        <dbReference type="SAM" id="Coils"/>
    </source>
</evidence>
<dbReference type="HOGENOM" id="CLU_1045103_0_0_9"/>
<feature type="coiled-coil region" evidence="1">
    <location>
        <begin position="73"/>
        <end position="103"/>
    </location>
</feature>
<feature type="transmembrane region" description="Helical" evidence="2">
    <location>
        <begin position="249"/>
        <end position="270"/>
    </location>
</feature>
<reference evidence="4" key="1">
    <citation type="submission" date="2010-04" db="EMBL/GenBank/DDBJ databases">
        <title>The genome sequence of Listeria monocytogenes strain 10403S.</title>
        <authorList>
            <consortium name="The Broad Institute Genome Sequencing Platform"/>
            <consortium name="The Broad Institute Genome Sequencing Center for Infectious Disease."/>
            <person name="Borowsky M."/>
            <person name="Borodovsky M."/>
            <person name="Young S.K."/>
            <person name="Zeng Q."/>
            <person name="Koehrsen M."/>
            <person name="Fitzgerald M."/>
            <person name="Wiedmann M."/>
            <person name="Swaminathan B."/>
            <person name="Lauer P."/>
            <person name="Portnoy D."/>
            <person name="Cossart P."/>
            <person name="Buchrieser C."/>
            <person name="Higgins D."/>
            <person name="Abouelleil A."/>
            <person name="Alvarado L."/>
            <person name="Arachchi H.M."/>
            <person name="Berlin A."/>
            <person name="Borenstein D."/>
            <person name="Brown A."/>
            <person name="Chapman S.B."/>
            <person name="Chen Z."/>
            <person name="Dunbar C.D."/>
            <person name="Engels R."/>
            <person name="Freedman E."/>
            <person name="Gearin G."/>
            <person name="Gellesch M."/>
            <person name="Goldberg J."/>
            <person name="Griggs A."/>
            <person name="Gujja S."/>
            <person name="Heilman E."/>
            <person name="Heiman D."/>
            <person name="Howarth C."/>
            <person name="Jen D."/>
            <person name="Larson L."/>
            <person name="Lui A."/>
            <person name="MacDonald J."/>
            <person name="Mehta T."/>
            <person name="Montmayeur A."/>
            <person name="Neiman D."/>
            <person name="Park D."/>
            <person name="Pearson M."/>
            <person name="Priest M."/>
            <person name="Richards J."/>
            <person name="Roberts A."/>
            <person name="Saif S."/>
            <person name="Shea T."/>
            <person name="Shenoy N."/>
            <person name="Sisk P."/>
            <person name="Stolte C."/>
            <person name="Sykes S."/>
            <person name="Walk T."/>
            <person name="White J."/>
            <person name="Yandava C."/>
            <person name="Haas B."/>
            <person name="Nusbaum C."/>
            <person name="Birren B."/>
        </authorList>
    </citation>
    <scope>NUCLEOTIDE SEQUENCE [LARGE SCALE GENOMIC DNA]</scope>
    <source>
        <strain evidence="4">10403S</strain>
    </source>
</reference>
<feature type="transmembrane region" description="Helical" evidence="2">
    <location>
        <begin position="133"/>
        <end position="155"/>
    </location>
</feature>
<feature type="transmembrane region" description="Helical" evidence="2">
    <location>
        <begin position="176"/>
        <end position="195"/>
    </location>
</feature>
<keyword evidence="2" id="KW-1133">Transmembrane helix</keyword>
<sequence>MELSINILNIIGILLEIGVSVYIIFSEKNKSKKLNNEAENEFVQQANNIVTNTQGDNAAFNFTHVQMQSKYQEKTYQEILSDLQEKKENKQKLKHEKDFLLLRKVVNIVCLGIGAFWAFYFYDIMKVTSFDTYLLNILFQTIFTLATFILVFSISNFVRLFLIHFKDYNYRVLRKIQLFLTTFFSMIGATAWLYFDWRVNFRPLFNMYTESSYYTLGIIMFGLMYYLFHQLAQNFLLNNIWMPKKAVKIVLVSLIFCLVASTCLFIYMYYRYNNI</sequence>
<dbReference type="RefSeq" id="WP_014600463.1">
    <property type="nucleotide sequence ID" value="NC_017544.1"/>
</dbReference>
<dbReference type="Proteomes" id="UP000001288">
    <property type="component" value="Chromosome"/>
</dbReference>